<organism evidence="1 2">
    <name type="scientific">Prauserella muralis</name>
    <dbReference type="NCBI Taxonomy" id="588067"/>
    <lineage>
        <taxon>Bacteria</taxon>
        <taxon>Bacillati</taxon>
        <taxon>Actinomycetota</taxon>
        <taxon>Actinomycetes</taxon>
        <taxon>Pseudonocardiales</taxon>
        <taxon>Pseudonocardiaceae</taxon>
        <taxon>Prauserella</taxon>
    </lineage>
</organism>
<sequence>MMASPWLDVLDDTIQACATHDRQDLAASLRARRSDLSGSGVRVLVVGESGQGKSQLVNGLLNAPVCAVGDDLTTSVPAVVRHAPSPVATLVTGEAAPRAIEGPAPEPVAVEQATARANKATGVVRAEIGLPRKLLESGLALVDTPPVGPPAAQHTRTTLSLLPQADATLLVTDATRELTAAELDLLGQVLRLCPTVLVVLTKIDLVPGWRRVAERNRARLARDGLPATVVPVSASLRLAAARAGDAELNEESGFGALVRYLHQDLMGHVDLLRRRSVAALGHATVEQLMAPLREELDELRQGGTEELTARWRAAGRKAEELQREAARWQTVLSDEVADLMADLDFDLRERTRRILREADEFFDVADPARDWPQFEEWLRDNLKSVAETNSNWLLDRFEWIARKIARQVAPRQDVVPESLLGSAPRDHIGELRMPNVERFGIGQKLFVGMRGSYSGLLMFGLATTLAGMPLINPISLGAGAAFGAKSVFEERGNRLKRRQATAKTAAHRYVDDFFLTYGKECKDTVRMIHRELRDRCTAVAQDLRAEIVETAQRIKQVIDTETAQRGVRSREVSRSMEELNLLRRRAQALAATRPVRGLTA</sequence>
<proteinExistence type="predicted"/>
<dbReference type="Gene3D" id="3.40.50.300">
    <property type="entry name" value="P-loop containing nucleotide triphosphate hydrolases"/>
    <property type="match status" value="1"/>
</dbReference>
<gene>
    <name evidence="1" type="ORF">BAY60_02485</name>
</gene>
<dbReference type="InterPro" id="IPR051943">
    <property type="entry name" value="TRAFAC_Dynamin-like_GTPase"/>
</dbReference>
<comment type="caution">
    <text evidence="1">The sequence shown here is derived from an EMBL/GenBank/DDBJ whole genome shotgun (WGS) entry which is preliminary data.</text>
</comment>
<dbReference type="EMBL" id="MASW01000001">
    <property type="protein sequence ID" value="PXY31289.1"/>
    <property type="molecule type" value="Genomic_DNA"/>
</dbReference>
<protein>
    <submittedName>
        <fullName evidence="1">GTP-binding protein</fullName>
    </submittedName>
</protein>
<dbReference type="PANTHER" id="PTHR43681">
    <property type="entry name" value="TRANSMEMBRANE GTPASE FZO"/>
    <property type="match status" value="1"/>
</dbReference>
<reference evidence="1 2" key="1">
    <citation type="submission" date="2016-07" db="EMBL/GenBank/DDBJ databases">
        <title>Draft genome sequence of Prauserella muralis DSM 45305, isolated from a mould-covered wall in an indoor environment.</title>
        <authorList>
            <person name="Ruckert C."/>
            <person name="Albersmeier A."/>
            <person name="Jiang C.-L."/>
            <person name="Jiang Y."/>
            <person name="Kalinowski J."/>
            <person name="Schneider O."/>
            <person name="Winkler A."/>
            <person name="Zotchev S.B."/>
        </authorList>
    </citation>
    <scope>NUCLEOTIDE SEQUENCE [LARGE SCALE GENOMIC DNA]</scope>
    <source>
        <strain evidence="1 2">DSM 45305</strain>
    </source>
</reference>
<evidence type="ECO:0000313" key="1">
    <source>
        <dbReference type="EMBL" id="PXY31289.1"/>
    </source>
</evidence>
<evidence type="ECO:0000313" key="2">
    <source>
        <dbReference type="Proteomes" id="UP000249915"/>
    </source>
</evidence>
<dbReference type="OrthoDB" id="3798616at2"/>
<dbReference type="AlphaFoldDB" id="A0A2V4BB63"/>
<dbReference type="RefSeq" id="WP_112279316.1">
    <property type="nucleotide sequence ID" value="NZ_MASW01000001.1"/>
</dbReference>
<keyword evidence="2" id="KW-1185">Reference proteome</keyword>
<dbReference type="Proteomes" id="UP000249915">
    <property type="component" value="Unassembled WGS sequence"/>
</dbReference>
<dbReference type="InterPro" id="IPR045063">
    <property type="entry name" value="Dynamin_N"/>
</dbReference>
<dbReference type="InterPro" id="IPR027417">
    <property type="entry name" value="P-loop_NTPase"/>
</dbReference>
<name>A0A2V4BB63_9PSEU</name>
<accession>A0A2V4BB63</accession>
<dbReference type="SUPFAM" id="SSF52540">
    <property type="entry name" value="P-loop containing nucleoside triphosphate hydrolases"/>
    <property type="match status" value="1"/>
</dbReference>
<dbReference type="PANTHER" id="PTHR43681:SF1">
    <property type="entry name" value="SARCALUMENIN"/>
    <property type="match status" value="1"/>
</dbReference>
<dbReference type="Pfam" id="PF00350">
    <property type="entry name" value="Dynamin_N"/>
    <property type="match status" value="1"/>
</dbReference>